<name>A0AAD4M8A9_9AGAM</name>
<dbReference type="AlphaFoldDB" id="A0AAD4M8A9"/>
<sequence length="234" mass="25671">MIARPPPPQESDAVAGYRVVGPVLDPRLGMEEATRGRRDVTFGSVGAPGGSKSPSPPPPAHRENRYRLALHLEKRVHRMYVQERDHIHAWIKRTTPQMGRVRSHTRNSKSSISLILKQSGSSELRIKQRVITRRVVEIDQSSQSPYPIRQPHRSQFLMSACCSVVLRKIPRSQRTGRATIGRVATPVSTPTPSIIYTSTADSCPTASPTAGGVTNTNRLRPIPCPPAAVATAIL</sequence>
<feature type="compositionally biased region" description="Basic and acidic residues" evidence="1">
    <location>
        <begin position="28"/>
        <end position="40"/>
    </location>
</feature>
<dbReference type="Proteomes" id="UP001203297">
    <property type="component" value="Unassembled WGS sequence"/>
</dbReference>
<evidence type="ECO:0000313" key="2">
    <source>
        <dbReference type="EMBL" id="KAI0305139.1"/>
    </source>
</evidence>
<organism evidence="2 3">
    <name type="scientific">Multifurca ochricompacta</name>
    <dbReference type="NCBI Taxonomy" id="376703"/>
    <lineage>
        <taxon>Eukaryota</taxon>
        <taxon>Fungi</taxon>
        <taxon>Dikarya</taxon>
        <taxon>Basidiomycota</taxon>
        <taxon>Agaricomycotina</taxon>
        <taxon>Agaricomycetes</taxon>
        <taxon>Russulales</taxon>
        <taxon>Russulaceae</taxon>
        <taxon>Multifurca</taxon>
    </lineage>
</organism>
<protein>
    <submittedName>
        <fullName evidence="2">Uncharacterized protein</fullName>
    </submittedName>
</protein>
<keyword evidence="3" id="KW-1185">Reference proteome</keyword>
<reference evidence="2" key="1">
    <citation type="journal article" date="2022" name="New Phytol.">
        <title>Evolutionary transition to the ectomycorrhizal habit in the genomes of a hyperdiverse lineage of mushroom-forming fungi.</title>
        <authorList>
            <person name="Looney B."/>
            <person name="Miyauchi S."/>
            <person name="Morin E."/>
            <person name="Drula E."/>
            <person name="Courty P.E."/>
            <person name="Kohler A."/>
            <person name="Kuo A."/>
            <person name="LaButti K."/>
            <person name="Pangilinan J."/>
            <person name="Lipzen A."/>
            <person name="Riley R."/>
            <person name="Andreopoulos W."/>
            <person name="He G."/>
            <person name="Johnson J."/>
            <person name="Nolan M."/>
            <person name="Tritt A."/>
            <person name="Barry K.W."/>
            <person name="Grigoriev I.V."/>
            <person name="Nagy L.G."/>
            <person name="Hibbett D."/>
            <person name="Henrissat B."/>
            <person name="Matheny P.B."/>
            <person name="Labbe J."/>
            <person name="Martin F.M."/>
        </authorList>
    </citation>
    <scope>NUCLEOTIDE SEQUENCE</scope>
    <source>
        <strain evidence="2">BPL690</strain>
    </source>
</reference>
<gene>
    <name evidence="2" type="ORF">B0F90DRAFT_1160305</name>
</gene>
<evidence type="ECO:0000313" key="3">
    <source>
        <dbReference type="Proteomes" id="UP001203297"/>
    </source>
</evidence>
<dbReference type="EMBL" id="WTXG01000006">
    <property type="protein sequence ID" value="KAI0305139.1"/>
    <property type="molecule type" value="Genomic_DNA"/>
</dbReference>
<comment type="caution">
    <text evidence="2">The sequence shown here is derived from an EMBL/GenBank/DDBJ whole genome shotgun (WGS) entry which is preliminary data.</text>
</comment>
<proteinExistence type="predicted"/>
<feature type="region of interest" description="Disordered" evidence="1">
    <location>
        <begin position="27"/>
        <end position="62"/>
    </location>
</feature>
<accession>A0AAD4M8A9</accession>
<evidence type="ECO:0000256" key="1">
    <source>
        <dbReference type="SAM" id="MobiDB-lite"/>
    </source>
</evidence>